<dbReference type="PANTHER" id="PTHR33452">
    <property type="entry name" value="OXIDOREDUCTASE CATD-RELATED"/>
    <property type="match status" value="1"/>
</dbReference>
<evidence type="ECO:0000256" key="4">
    <source>
        <dbReference type="ARBA" id="ARBA00022692"/>
    </source>
</evidence>
<accession>A0A8J4H986</accession>
<evidence type="ECO:0000313" key="8">
    <source>
        <dbReference type="EMBL" id="HGC42620.1"/>
    </source>
</evidence>
<feature type="transmembrane region" description="Helical" evidence="7">
    <location>
        <begin position="45"/>
        <end position="63"/>
    </location>
</feature>
<evidence type="ECO:0000256" key="3">
    <source>
        <dbReference type="ARBA" id="ARBA00022475"/>
    </source>
</evidence>
<evidence type="ECO:0000256" key="6">
    <source>
        <dbReference type="ARBA" id="ARBA00023136"/>
    </source>
</evidence>
<feature type="transmembrane region" description="Helical" evidence="7">
    <location>
        <begin position="70"/>
        <end position="90"/>
    </location>
</feature>
<evidence type="ECO:0000256" key="5">
    <source>
        <dbReference type="ARBA" id="ARBA00022989"/>
    </source>
</evidence>
<dbReference type="PANTHER" id="PTHR33452:SF1">
    <property type="entry name" value="INNER MEMBRANE PROTEIN YPHA-RELATED"/>
    <property type="match status" value="1"/>
</dbReference>
<comment type="similarity">
    <text evidence="2">Belongs to the DoxX family.</text>
</comment>
<evidence type="ECO:0000256" key="7">
    <source>
        <dbReference type="SAM" id="Phobius"/>
    </source>
</evidence>
<dbReference type="InterPro" id="IPR032808">
    <property type="entry name" value="DoxX"/>
</dbReference>
<keyword evidence="6 7" id="KW-0472">Membrane</keyword>
<gene>
    <name evidence="8" type="ORF">ENY07_05285</name>
</gene>
<dbReference type="EMBL" id="DTQM01000098">
    <property type="protein sequence ID" value="HGC42620.1"/>
    <property type="molecule type" value="Genomic_DNA"/>
</dbReference>
<evidence type="ECO:0000256" key="1">
    <source>
        <dbReference type="ARBA" id="ARBA00004651"/>
    </source>
</evidence>
<comment type="subcellular location">
    <subcellularLocation>
        <location evidence="1">Cell membrane</location>
        <topology evidence="1">Multi-pass membrane protein</topology>
    </subcellularLocation>
</comment>
<dbReference type="Pfam" id="PF07681">
    <property type="entry name" value="DoxX"/>
    <property type="match status" value="1"/>
</dbReference>
<protein>
    <submittedName>
        <fullName evidence="8">DoxX family protein</fullName>
    </submittedName>
</protein>
<comment type="caution">
    <text evidence="8">The sequence shown here is derived from an EMBL/GenBank/DDBJ whole genome shotgun (WGS) entry which is preliminary data.</text>
</comment>
<dbReference type="AlphaFoldDB" id="A0A8J4H986"/>
<organism evidence="8">
    <name type="scientific">Acidicaldus sp</name>
    <dbReference type="NCBI Taxonomy" id="1872105"/>
    <lineage>
        <taxon>Bacteria</taxon>
        <taxon>Pseudomonadati</taxon>
        <taxon>Pseudomonadota</taxon>
        <taxon>Alphaproteobacteria</taxon>
        <taxon>Acetobacterales</taxon>
        <taxon>Acetobacteraceae</taxon>
        <taxon>Acidicaldus</taxon>
    </lineage>
</organism>
<keyword evidence="5 7" id="KW-1133">Transmembrane helix</keyword>
<dbReference type="InterPro" id="IPR051907">
    <property type="entry name" value="DoxX-like_oxidoreductase"/>
</dbReference>
<proteinExistence type="inferred from homology"/>
<feature type="transmembrane region" description="Helical" evidence="7">
    <location>
        <begin position="102"/>
        <end position="121"/>
    </location>
</feature>
<sequence>MRDGVDLVGRVLIAVLFIWSGVGKIENPAGTMQFIALAGLPVPMAAYVVALLVEVGGGVLLLLGWQTRLVASVMALFTLAAALGFHTHFADHNQQIHFMKNLAIMGGLLHVAAFGAGVFSLDQRANRAASPLHGTL</sequence>
<name>A0A8J4H986_9PROT</name>
<keyword evidence="3" id="KW-1003">Cell membrane</keyword>
<reference evidence="8" key="1">
    <citation type="journal article" date="2020" name="mSystems">
        <title>Genome- and Community-Level Interaction Insights into Carbon Utilization and Element Cycling Functions of Hydrothermarchaeota in Hydrothermal Sediment.</title>
        <authorList>
            <person name="Zhou Z."/>
            <person name="Liu Y."/>
            <person name="Xu W."/>
            <person name="Pan J."/>
            <person name="Luo Z.H."/>
            <person name="Li M."/>
        </authorList>
    </citation>
    <scope>NUCLEOTIDE SEQUENCE</scope>
    <source>
        <strain evidence="8">SpSt-997</strain>
    </source>
</reference>
<dbReference type="GO" id="GO:0005886">
    <property type="term" value="C:plasma membrane"/>
    <property type="evidence" value="ECO:0007669"/>
    <property type="project" value="UniProtKB-SubCell"/>
</dbReference>
<keyword evidence="4 7" id="KW-0812">Transmembrane</keyword>
<feature type="transmembrane region" description="Helical" evidence="7">
    <location>
        <begin position="7"/>
        <end position="25"/>
    </location>
</feature>
<evidence type="ECO:0000256" key="2">
    <source>
        <dbReference type="ARBA" id="ARBA00006679"/>
    </source>
</evidence>